<dbReference type="AlphaFoldDB" id="A0A395IZP8"/>
<dbReference type="EMBL" id="QKRW01000009">
    <property type="protein sequence ID" value="RAL65747.1"/>
    <property type="molecule type" value="Genomic_DNA"/>
</dbReference>
<accession>A0A395IZP8</accession>
<feature type="region of interest" description="Disordered" evidence="4">
    <location>
        <begin position="1"/>
        <end position="20"/>
    </location>
</feature>
<dbReference type="Proteomes" id="UP000249056">
    <property type="component" value="Unassembled WGS sequence"/>
</dbReference>
<dbReference type="GO" id="GO:0043386">
    <property type="term" value="P:mycotoxin biosynthetic process"/>
    <property type="evidence" value="ECO:0007669"/>
    <property type="project" value="InterPro"/>
</dbReference>
<evidence type="ECO:0000256" key="1">
    <source>
        <dbReference type="ARBA" id="ARBA00004685"/>
    </source>
</evidence>
<dbReference type="PANTHER" id="PTHR33365:SF11">
    <property type="entry name" value="TAT PATHWAY SIGNAL SEQUENCE"/>
    <property type="match status" value="1"/>
</dbReference>
<dbReference type="Pfam" id="PF11807">
    <property type="entry name" value="UstYa"/>
    <property type="match status" value="1"/>
</dbReference>
<dbReference type="OrthoDB" id="3687641at2759"/>
<dbReference type="InterPro" id="IPR021765">
    <property type="entry name" value="UstYa-like"/>
</dbReference>
<proteinExistence type="inferred from homology"/>
<keyword evidence="2" id="KW-0560">Oxidoreductase</keyword>
<dbReference type="GO" id="GO:0016491">
    <property type="term" value="F:oxidoreductase activity"/>
    <property type="evidence" value="ECO:0007669"/>
    <property type="project" value="UniProtKB-KW"/>
</dbReference>
<comment type="caution">
    <text evidence="5">The sequence shown here is derived from an EMBL/GenBank/DDBJ whole genome shotgun (WGS) entry which is preliminary data.</text>
</comment>
<evidence type="ECO:0008006" key="7">
    <source>
        <dbReference type="Google" id="ProtNLM"/>
    </source>
</evidence>
<evidence type="ECO:0000313" key="6">
    <source>
        <dbReference type="Proteomes" id="UP000249056"/>
    </source>
</evidence>
<evidence type="ECO:0000256" key="2">
    <source>
        <dbReference type="ARBA" id="ARBA00023002"/>
    </source>
</evidence>
<dbReference type="PANTHER" id="PTHR33365">
    <property type="entry name" value="YALI0B05434P"/>
    <property type="match status" value="1"/>
</dbReference>
<gene>
    <name evidence="5" type="ORF">DID88_005413</name>
</gene>
<protein>
    <recommendedName>
        <fullName evidence="7">Oxidase ustYa</fullName>
    </recommendedName>
</protein>
<keyword evidence="6" id="KW-1185">Reference proteome</keyword>
<organism evidence="5 6">
    <name type="scientific">Monilinia fructigena</name>
    <dbReference type="NCBI Taxonomy" id="38457"/>
    <lineage>
        <taxon>Eukaryota</taxon>
        <taxon>Fungi</taxon>
        <taxon>Dikarya</taxon>
        <taxon>Ascomycota</taxon>
        <taxon>Pezizomycotina</taxon>
        <taxon>Leotiomycetes</taxon>
        <taxon>Helotiales</taxon>
        <taxon>Sclerotiniaceae</taxon>
        <taxon>Monilinia</taxon>
    </lineage>
</organism>
<sequence>MASEAKPFLPRTTDSNEDYDIESDNSVKFRSPIPEYDWKRSCIQILPTFFLASALGFFLGHNSVTSLASKPTYGGLLPPDENVTQIWEHNLTFSQAPTAESEAAWDSYVPPGRGFIHQPDIAPFISNIAVFHQLHCFHTILNAYYAAQEELDIIRAGYVRHCFDYVRRGIMCAADTNLEVVNPANHTTNGWGQKKICRDYGAVIEYATRWANSTDKGIVTGLTGHQDHP</sequence>
<comment type="similarity">
    <text evidence="3">Belongs to the ustYa family.</text>
</comment>
<evidence type="ECO:0000313" key="5">
    <source>
        <dbReference type="EMBL" id="RAL65747.1"/>
    </source>
</evidence>
<evidence type="ECO:0000256" key="3">
    <source>
        <dbReference type="ARBA" id="ARBA00035112"/>
    </source>
</evidence>
<comment type="pathway">
    <text evidence="1">Mycotoxin biosynthesis.</text>
</comment>
<name>A0A395IZP8_9HELO</name>
<evidence type="ECO:0000256" key="4">
    <source>
        <dbReference type="SAM" id="MobiDB-lite"/>
    </source>
</evidence>
<reference evidence="5 6" key="1">
    <citation type="submission" date="2018-06" db="EMBL/GenBank/DDBJ databases">
        <title>Genome Sequence of the Brown Rot Fungal Pathogen Monilinia fructigena.</title>
        <authorList>
            <person name="Landi L."/>
            <person name="De Miccolis Angelini R.M."/>
            <person name="Pollastro S."/>
            <person name="Abate D."/>
            <person name="Faretra F."/>
            <person name="Romanazzi G."/>
        </authorList>
    </citation>
    <scope>NUCLEOTIDE SEQUENCE [LARGE SCALE GENOMIC DNA]</scope>
    <source>
        <strain evidence="5 6">Mfrg269</strain>
    </source>
</reference>